<dbReference type="Gene3D" id="3.30.70.270">
    <property type="match status" value="2"/>
</dbReference>
<dbReference type="Pfam" id="PF00078">
    <property type="entry name" value="RVT_1"/>
    <property type="match status" value="1"/>
</dbReference>
<accession>A0A2Z6PNL5</accession>
<evidence type="ECO:0000256" key="6">
    <source>
        <dbReference type="ARBA" id="ARBA00022759"/>
    </source>
</evidence>
<protein>
    <recommendedName>
        <fullName evidence="1">RNA-directed DNA polymerase</fullName>
        <ecNumber evidence="1">2.7.7.49</ecNumber>
    </recommendedName>
</protein>
<evidence type="ECO:0000256" key="8">
    <source>
        <dbReference type="ARBA" id="ARBA00022918"/>
    </source>
</evidence>
<dbReference type="GO" id="GO:0015074">
    <property type="term" value="P:DNA integration"/>
    <property type="evidence" value="ECO:0007669"/>
    <property type="project" value="InterPro"/>
</dbReference>
<dbReference type="GO" id="GO:0008270">
    <property type="term" value="F:zinc ion binding"/>
    <property type="evidence" value="ECO:0007669"/>
    <property type="project" value="UniProtKB-KW"/>
</dbReference>
<evidence type="ECO:0000256" key="2">
    <source>
        <dbReference type="ARBA" id="ARBA00022670"/>
    </source>
</evidence>
<dbReference type="EMBL" id="DF974418">
    <property type="protein sequence ID" value="GAU48399.1"/>
    <property type="molecule type" value="Genomic_DNA"/>
</dbReference>
<dbReference type="PROSITE" id="PS50994">
    <property type="entry name" value="INTEGRASE"/>
    <property type="match status" value="1"/>
</dbReference>
<dbReference type="Pfam" id="PF17917">
    <property type="entry name" value="RT_RNaseH"/>
    <property type="match status" value="1"/>
</dbReference>
<keyword evidence="5" id="KW-0540">Nuclease</keyword>
<keyword evidence="2" id="KW-0645">Protease</keyword>
<evidence type="ECO:0000313" key="14">
    <source>
        <dbReference type="Proteomes" id="UP000242715"/>
    </source>
</evidence>
<keyword evidence="3" id="KW-0808">Transferase</keyword>
<dbReference type="OrthoDB" id="9950135at2759"/>
<evidence type="ECO:0000313" key="13">
    <source>
        <dbReference type="EMBL" id="GAU48399.1"/>
    </source>
</evidence>
<keyword evidence="4" id="KW-0548">Nucleotidyltransferase</keyword>
<dbReference type="InterPro" id="IPR036397">
    <property type="entry name" value="RNaseH_sf"/>
</dbReference>
<dbReference type="SUPFAM" id="SSF53098">
    <property type="entry name" value="Ribonuclease H-like"/>
    <property type="match status" value="1"/>
</dbReference>
<dbReference type="Gene3D" id="2.40.70.10">
    <property type="entry name" value="Acid Proteases"/>
    <property type="match status" value="1"/>
</dbReference>
<dbReference type="Pfam" id="PF08284">
    <property type="entry name" value="RVP_2"/>
    <property type="match status" value="1"/>
</dbReference>
<dbReference type="Gene3D" id="4.10.60.10">
    <property type="entry name" value="Zinc finger, CCHC-type"/>
    <property type="match status" value="1"/>
</dbReference>
<keyword evidence="14" id="KW-1185">Reference proteome</keyword>
<dbReference type="InterPro" id="IPR012337">
    <property type="entry name" value="RNaseH-like_sf"/>
</dbReference>
<dbReference type="InterPro" id="IPR043502">
    <property type="entry name" value="DNA/RNA_pol_sf"/>
</dbReference>
<dbReference type="PANTHER" id="PTHR37984:SF5">
    <property type="entry name" value="PROTEIN NYNRIN-LIKE"/>
    <property type="match status" value="1"/>
</dbReference>
<dbReference type="InterPro" id="IPR043128">
    <property type="entry name" value="Rev_trsase/Diguanyl_cyclase"/>
</dbReference>
<dbReference type="SUPFAM" id="SSF50630">
    <property type="entry name" value="Acid proteases"/>
    <property type="match status" value="1"/>
</dbReference>
<dbReference type="PROSITE" id="PS50158">
    <property type="entry name" value="ZF_CCHC"/>
    <property type="match status" value="1"/>
</dbReference>
<dbReference type="InterPro" id="IPR001878">
    <property type="entry name" value="Znf_CCHC"/>
</dbReference>
<dbReference type="CDD" id="cd01647">
    <property type="entry name" value="RT_LTR"/>
    <property type="match status" value="1"/>
</dbReference>
<keyword evidence="9" id="KW-0862">Zinc</keyword>
<dbReference type="SMART" id="SM00343">
    <property type="entry name" value="ZnF_C2HC"/>
    <property type="match status" value="1"/>
</dbReference>
<proteinExistence type="predicted"/>
<dbReference type="InterPro" id="IPR041588">
    <property type="entry name" value="Integrase_H2C2"/>
</dbReference>
<evidence type="ECO:0000256" key="9">
    <source>
        <dbReference type="PROSITE-ProRule" id="PRU00047"/>
    </source>
</evidence>
<dbReference type="Gene3D" id="3.30.420.10">
    <property type="entry name" value="Ribonuclease H-like superfamily/Ribonuclease H"/>
    <property type="match status" value="1"/>
</dbReference>
<feature type="domain" description="Integrase catalytic" evidence="12">
    <location>
        <begin position="959"/>
        <end position="1122"/>
    </location>
</feature>
<dbReference type="CDD" id="cd00303">
    <property type="entry name" value="retropepsin_like"/>
    <property type="match status" value="1"/>
</dbReference>
<keyword evidence="9" id="KW-0479">Metal-binding</keyword>
<feature type="domain" description="Reverse transcriptase" evidence="11">
    <location>
        <begin position="422"/>
        <end position="601"/>
    </location>
</feature>
<keyword evidence="6" id="KW-0255">Endonuclease</keyword>
<dbReference type="GO" id="GO:0003964">
    <property type="term" value="F:RNA-directed DNA polymerase activity"/>
    <property type="evidence" value="ECO:0007669"/>
    <property type="project" value="UniProtKB-KW"/>
</dbReference>
<evidence type="ECO:0000256" key="5">
    <source>
        <dbReference type="ARBA" id="ARBA00022722"/>
    </source>
</evidence>
<dbReference type="FunFam" id="3.10.10.10:FF:000007">
    <property type="entry name" value="Retrovirus-related Pol polyprotein from transposon 17.6-like Protein"/>
    <property type="match status" value="1"/>
</dbReference>
<organism evidence="13 14">
    <name type="scientific">Trifolium subterraneum</name>
    <name type="common">Subterranean clover</name>
    <dbReference type="NCBI Taxonomy" id="3900"/>
    <lineage>
        <taxon>Eukaryota</taxon>
        <taxon>Viridiplantae</taxon>
        <taxon>Streptophyta</taxon>
        <taxon>Embryophyta</taxon>
        <taxon>Tracheophyta</taxon>
        <taxon>Spermatophyta</taxon>
        <taxon>Magnoliopsida</taxon>
        <taxon>eudicotyledons</taxon>
        <taxon>Gunneridae</taxon>
        <taxon>Pentapetalae</taxon>
        <taxon>rosids</taxon>
        <taxon>fabids</taxon>
        <taxon>Fabales</taxon>
        <taxon>Fabaceae</taxon>
        <taxon>Papilionoideae</taxon>
        <taxon>50 kb inversion clade</taxon>
        <taxon>NPAAA clade</taxon>
        <taxon>Hologalegina</taxon>
        <taxon>IRL clade</taxon>
        <taxon>Trifolieae</taxon>
        <taxon>Trifolium</taxon>
    </lineage>
</organism>
<dbReference type="Pfam" id="PF00098">
    <property type="entry name" value="zf-CCHC"/>
    <property type="match status" value="1"/>
</dbReference>
<dbReference type="InterPro" id="IPR041373">
    <property type="entry name" value="RT_RNaseH"/>
</dbReference>
<feature type="domain" description="CCHC-type" evidence="10">
    <location>
        <begin position="159"/>
        <end position="174"/>
    </location>
</feature>
<dbReference type="CDD" id="cd09274">
    <property type="entry name" value="RNase_HI_RT_Ty3"/>
    <property type="match status" value="1"/>
</dbReference>
<dbReference type="Proteomes" id="UP000242715">
    <property type="component" value="Unassembled WGS sequence"/>
</dbReference>
<evidence type="ECO:0000256" key="7">
    <source>
        <dbReference type="ARBA" id="ARBA00022801"/>
    </source>
</evidence>
<dbReference type="Pfam" id="PF03732">
    <property type="entry name" value="Retrotrans_gag"/>
    <property type="match status" value="1"/>
</dbReference>
<dbReference type="Gene3D" id="3.10.10.10">
    <property type="entry name" value="HIV Type 1 Reverse Transcriptase, subunit A, domain 1"/>
    <property type="match status" value="1"/>
</dbReference>
<evidence type="ECO:0000259" key="12">
    <source>
        <dbReference type="PROSITE" id="PS50994"/>
    </source>
</evidence>
<evidence type="ECO:0000259" key="11">
    <source>
        <dbReference type="PROSITE" id="PS50878"/>
    </source>
</evidence>
<dbReference type="InterPro" id="IPR021109">
    <property type="entry name" value="Peptidase_aspartic_dom_sf"/>
</dbReference>
<dbReference type="PANTHER" id="PTHR37984">
    <property type="entry name" value="PROTEIN CBG26694"/>
    <property type="match status" value="1"/>
</dbReference>
<dbReference type="SUPFAM" id="SSF56672">
    <property type="entry name" value="DNA/RNA polymerases"/>
    <property type="match status" value="1"/>
</dbReference>
<evidence type="ECO:0000256" key="3">
    <source>
        <dbReference type="ARBA" id="ARBA00022679"/>
    </source>
</evidence>
<dbReference type="GO" id="GO:0008233">
    <property type="term" value="F:peptidase activity"/>
    <property type="evidence" value="ECO:0007669"/>
    <property type="project" value="UniProtKB-KW"/>
</dbReference>
<dbReference type="EC" id="2.7.7.49" evidence="1"/>
<dbReference type="InterPro" id="IPR036875">
    <property type="entry name" value="Znf_CCHC_sf"/>
</dbReference>
<evidence type="ECO:0000259" key="10">
    <source>
        <dbReference type="PROSITE" id="PS50158"/>
    </source>
</evidence>
<dbReference type="GO" id="GO:0004519">
    <property type="term" value="F:endonuclease activity"/>
    <property type="evidence" value="ECO:0007669"/>
    <property type="project" value="UniProtKB-KW"/>
</dbReference>
<sequence length="1395" mass="159298">MSGILDSMVCTELEKVTFATRFLRGATCDWWEGDRAFMTASQMEVTWTNFRRLFINHYIPESYRLKMERELIELKQGSKSVAEYTAKFNELVRHVADGDDAPTEAWKIKKYRFGLRADIAHDVSMQQVASLGELIQKSYHAESSLEAVRKERFEGKGVCFHCKQPGHYKNECPKLQGSGGSSGTTRSKGRVYSLDGEQARGNNALIIDICHLGRSEVVVLFDCGASNSFISVDCVIRLGLSSTSLIPPMTVVAATGGRVVSKRVCQNCPVSVAGNVYHVDLICLPLKDMDIVLGMDWLSANTVYICCVEKNLYVPIDPNAESRALTALLQNTHQLIQYLGAENKCLSILFTVCPESSLSPSDIPIVREYLDVFPEEINSLPPEREIEFSIDLVLGSQPISVAPYRMSPLELRELKSQLEELLQKHFIRPSVSPWGAPILLVKKKDGTMQLCIDYRQLNKVTIKNKYPLPRIDDLLDQLRGATIFSKIDLRSGYHQIRIKTSDVSKTAFRTRYGHYEFLVMPFGLTNAQAVFMDYMNRIFQPYLDKFVVIFIDDILIYSKDPQEHAEHLRIVLNILREKQLYAKFSKCKFWLSEVKFLGHVISQGGVSVDPSKVEAVLNCERPRTVSEVRSFLGLAGYYWTFILGFSEIALPLTRLTRKGVAFVWDELCESSFNLLKEELTSAPVLVIPDPDKKYVVYCDASNKGLGCVLMQEGAVVAYASRQLKPHEENYPTHDLAAIIFALKIWRHHLYGVQFALYSDHKSLRYLFDQKELNMRQRRWMEYLKDFDFELNYHPGKANVVADALSRKALYASEILMHQCGLYEKFRDMNLNVTYRKDGVKLNRMELTCDLRPTIGRAQAVDVDLQKRIGKPEFTVADDGVIQFGDRICVPDDAELKMLILEEAHKSGFSIHPGSTKMYHDLKNYWWPNMKAEIAEFVSRCIACQQVKIEHQKPAGPLQPLEIPEWKWEHITMDFVSGLPRNQKGEDSIWFIVDRLTKSAHFIAVKSTYKASRYAEIFMEEIVKLHGVPLSIVSDRDPTFTSHFWRAFQKAMGTRLKMSTSNHPQTDGQSERTIQTLEDMLRACVLEDCGNWSKHLHLIEFAYNNSYHSSIGMAPYEALYGRKCRTPLCWTEVGDKGVLGPDIIQETTLKIKSVREHMKVAQSRQKSYADHGRKPMEFDEGDHVFLRVTPKLDLHALPPSLSKMHDVFHVSQLRKFIPDPFLSVELENIDLQPDLTYQPDPIRIVNRDVKTLRNKEIPIVKVEWSQSPDGEFTWELESEMMTNHPHLFSVEFIITTQRGIEAVKPKSINKFPAKKSSSKSGSRAYAQQLHAYARQKGDRDRIWVQGFEESGVKDIKTTVMPRLRTICAHVHEDWFTGRSWQAGCGVGSMLVIVIKS</sequence>
<evidence type="ECO:0000256" key="4">
    <source>
        <dbReference type="ARBA" id="ARBA00022695"/>
    </source>
</evidence>
<dbReference type="InterPro" id="IPR050951">
    <property type="entry name" value="Retrovirus_Pol_polyprotein"/>
</dbReference>
<dbReference type="PROSITE" id="PS50878">
    <property type="entry name" value="RT_POL"/>
    <property type="match status" value="1"/>
</dbReference>
<keyword evidence="7" id="KW-0378">Hydrolase</keyword>
<gene>
    <name evidence="13" type="ORF">TSUD_405440</name>
</gene>
<dbReference type="InterPro" id="IPR001584">
    <property type="entry name" value="Integrase_cat-core"/>
</dbReference>
<dbReference type="InterPro" id="IPR005162">
    <property type="entry name" value="Retrotrans_gag_dom"/>
</dbReference>
<keyword evidence="8" id="KW-0695">RNA-directed DNA polymerase</keyword>
<dbReference type="Gene3D" id="1.10.340.70">
    <property type="match status" value="1"/>
</dbReference>
<dbReference type="FunFam" id="3.30.70.270:FF:000026">
    <property type="entry name" value="Transposon Ty3-G Gag-Pol polyprotein"/>
    <property type="match status" value="1"/>
</dbReference>
<dbReference type="SUPFAM" id="SSF57756">
    <property type="entry name" value="Retrovirus zinc finger-like domains"/>
    <property type="match status" value="1"/>
</dbReference>
<evidence type="ECO:0000256" key="1">
    <source>
        <dbReference type="ARBA" id="ARBA00012493"/>
    </source>
</evidence>
<reference evidence="14" key="1">
    <citation type="journal article" date="2017" name="Front. Plant Sci.">
        <title>Climate Clever Clovers: New Paradigm to Reduce the Environmental Footprint of Ruminants by Breeding Low Methanogenic Forages Utilizing Haplotype Variation.</title>
        <authorList>
            <person name="Kaur P."/>
            <person name="Appels R."/>
            <person name="Bayer P.E."/>
            <person name="Keeble-Gagnere G."/>
            <person name="Wang J."/>
            <person name="Hirakawa H."/>
            <person name="Shirasawa K."/>
            <person name="Vercoe P."/>
            <person name="Stefanova K."/>
            <person name="Durmic Z."/>
            <person name="Nichols P."/>
            <person name="Revell C."/>
            <person name="Isobe S.N."/>
            <person name="Edwards D."/>
            <person name="Erskine W."/>
        </authorList>
    </citation>
    <scope>NUCLEOTIDE SEQUENCE [LARGE SCALE GENOMIC DNA]</scope>
    <source>
        <strain evidence="14">cv. Daliak</strain>
    </source>
</reference>
<dbReference type="GO" id="GO:0006508">
    <property type="term" value="P:proteolysis"/>
    <property type="evidence" value="ECO:0007669"/>
    <property type="project" value="UniProtKB-KW"/>
</dbReference>
<name>A0A2Z6PNL5_TRISU</name>
<dbReference type="InterPro" id="IPR000477">
    <property type="entry name" value="RT_dom"/>
</dbReference>
<keyword evidence="9" id="KW-0863">Zinc-finger</keyword>
<dbReference type="Pfam" id="PF17921">
    <property type="entry name" value="Integrase_H2C2"/>
    <property type="match status" value="1"/>
</dbReference>
<dbReference type="GO" id="GO:0003676">
    <property type="term" value="F:nucleic acid binding"/>
    <property type="evidence" value="ECO:0007669"/>
    <property type="project" value="InterPro"/>
</dbReference>